<feature type="domain" description="Luciferase-like" evidence="5">
    <location>
        <begin position="7"/>
        <end position="253"/>
    </location>
</feature>
<dbReference type="InterPro" id="IPR019923">
    <property type="entry name" value="Lucif-like_OxRdtase_MSMEG_2516"/>
</dbReference>
<dbReference type="Gene3D" id="3.20.20.30">
    <property type="entry name" value="Luciferase-like domain"/>
    <property type="match status" value="1"/>
</dbReference>
<dbReference type="PANTHER" id="PTHR42847:SF4">
    <property type="entry name" value="ALKANESULFONATE MONOOXYGENASE-RELATED"/>
    <property type="match status" value="1"/>
</dbReference>
<keyword evidence="1" id="KW-0285">Flavoprotein</keyword>
<dbReference type="AlphaFoldDB" id="A0A852ZA04"/>
<gene>
    <name evidence="6" type="ORF">F4554_001811</name>
</gene>
<keyword evidence="2" id="KW-0288">FMN</keyword>
<keyword evidence="3" id="KW-0560">Oxidoreductase</keyword>
<dbReference type="InterPro" id="IPR011251">
    <property type="entry name" value="Luciferase-like_dom"/>
</dbReference>
<dbReference type="Pfam" id="PF00296">
    <property type="entry name" value="Bac_luciferase"/>
    <property type="match status" value="1"/>
</dbReference>
<evidence type="ECO:0000313" key="7">
    <source>
        <dbReference type="Proteomes" id="UP000579605"/>
    </source>
</evidence>
<dbReference type="InterPro" id="IPR036661">
    <property type="entry name" value="Luciferase-like_sf"/>
</dbReference>
<evidence type="ECO:0000256" key="1">
    <source>
        <dbReference type="ARBA" id="ARBA00022630"/>
    </source>
</evidence>
<evidence type="ECO:0000256" key="2">
    <source>
        <dbReference type="ARBA" id="ARBA00022643"/>
    </source>
</evidence>
<comment type="caution">
    <text evidence="6">The sequence shown here is derived from an EMBL/GenBank/DDBJ whole genome shotgun (WGS) entry which is preliminary data.</text>
</comment>
<dbReference type="PANTHER" id="PTHR42847">
    <property type="entry name" value="ALKANESULFONATE MONOOXYGENASE"/>
    <property type="match status" value="1"/>
</dbReference>
<accession>A0A852ZA04</accession>
<evidence type="ECO:0000313" key="6">
    <source>
        <dbReference type="EMBL" id="NYH89173.1"/>
    </source>
</evidence>
<reference evidence="6 7" key="1">
    <citation type="submission" date="2020-07" db="EMBL/GenBank/DDBJ databases">
        <title>Sequencing the genomes of 1000 actinobacteria strains.</title>
        <authorList>
            <person name="Klenk H.-P."/>
        </authorList>
    </citation>
    <scope>NUCLEOTIDE SEQUENCE [LARGE SCALE GENOMIC DNA]</scope>
    <source>
        <strain evidence="6 7">DSM 18448</strain>
    </source>
</reference>
<dbReference type="RefSeq" id="WP_179786951.1">
    <property type="nucleotide sequence ID" value="NZ_BAAARR010000002.1"/>
</dbReference>
<keyword evidence="4" id="KW-0503">Monooxygenase</keyword>
<dbReference type="SUPFAM" id="SSF51679">
    <property type="entry name" value="Bacterial luciferase-like"/>
    <property type="match status" value="1"/>
</dbReference>
<dbReference type="EMBL" id="JACBZH010000001">
    <property type="protein sequence ID" value="NYH89173.1"/>
    <property type="molecule type" value="Genomic_DNA"/>
</dbReference>
<proteinExistence type="predicted"/>
<evidence type="ECO:0000259" key="5">
    <source>
        <dbReference type="Pfam" id="PF00296"/>
    </source>
</evidence>
<name>A0A852ZA04_9ACTN</name>
<dbReference type="GO" id="GO:0008726">
    <property type="term" value="F:alkanesulfonate monooxygenase activity"/>
    <property type="evidence" value="ECO:0007669"/>
    <property type="project" value="TreeGrafter"/>
</dbReference>
<keyword evidence="7" id="KW-1185">Reference proteome</keyword>
<protein>
    <submittedName>
        <fullName evidence="6">Putative F420-dependent oxidoreductase</fullName>
    </submittedName>
</protein>
<organism evidence="6 7">
    <name type="scientific">Actinopolymorpha rutila</name>
    <dbReference type="NCBI Taxonomy" id="446787"/>
    <lineage>
        <taxon>Bacteria</taxon>
        <taxon>Bacillati</taxon>
        <taxon>Actinomycetota</taxon>
        <taxon>Actinomycetes</taxon>
        <taxon>Propionibacteriales</taxon>
        <taxon>Actinopolymorphaceae</taxon>
        <taxon>Actinopolymorpha</taxon>
    </lineage>
</organism>
<evidence type="ECO:0000256" key="3">
    <source>
        <dbReference type="ARBA" id="ARBA00023002"/>
    </source>
</evidence>
<evidence type="ECO:0000256" key="4">
    <source>
        <dbReference type="ARBA" id="ARBA00023033"/>
    </source>
</evidence>
<dbReference type="InterPro" id="IPR050172">
    <property type="entry name" value="SsuD_RutA_monooxygenase"/>
</dbReference>
<sequence>MAVNRRFRFGTGSYTTANLAEFQDNARRVETLGYDIFLSADHFNQDMFPVGPGLVAAACATTTLRLGSFVYCNNFRHPALLAREAAAIDVLSGGRLEFGIGAGYYQVEYDQTGITLPDRRTRIDSLREALAIVKGLWADEPFTFDGEHYTITEMEGWPKPLQRPRPPVHIGGAGRRIMKLAASEADVVGILAPSLTTGLALGDETDAGIAQSVGWLRDAAGERFDDIELGALIWYVMVTDHPESAAEVAASRWGVSAEQVLASPYFLLGSVEGIIEQVQALGYVTASAT</sequence>
<dbReference type="GO" id="GO:0046306">
    <property type="term" value="P:alkanesulfonate catabolic process"/>
    <property type="evidence" value="ECO:0007669"/>
    <property type="project" value="TreeGrafter"/>
</dbReference>
<dbReference type="Proteomes" id="UP000579605">
    <property type="component" value="Unassembled WGS sequence"/>
</dbReference>
<dbReference type="NCBIfam" id="TIGR03621">
    <property type="entry name" value="F420_MSMEG_2516"/>
    <property type="match status" value="1"/>
</dbReference>